<gene>
    <name evidence="3" type="ORF">C1SCF055_LOCUS1907</name>
</gene>
<evidence type="ECO:0000313" key="4">
    <source>
        <dbReference type="EMBL" id="CAL1126774.1"/>
    </source>
</evidence>
<comment type="caution">
    <text evidence="3">The sequence shown here is derived from an EMBL/GenBank/DDBJ whole genome shotgun (WGS) entry which is preliminary data.</text>
</comment>
<dbReference type="EMBL" id="CAMXCT010000072">
    <property type="protein sequence ID" value="CAI3973399.1"/>
    <property type="molecule type" value="Genomic_DNA"/>
</dbReference>
<dbReference type="EMBL" id="CAMXCT020000072">
    <property type="protein sequence ID" value="CAL1126774.1"/>
    <property type="molecule type" value="Genomic_DNA"/>
</dbReference>
<evidence type="ECO:0000313" key="5">
    <source>
        <dbReference type="EMBL" id="CAL4760711.1"/>
    </source>
</evidence>
<reference evidence="3" key="1">
    <citation type="submission" date="2022-10" db="EMBL/GenBank/DDBJ databases">
        <authorList>
            <person name="Chen Y."/>
            <person name="Dougan E. K."/>
            <person name="Chan C."/>
            <person name="Rhodes N."/>
            <person name="Thang M."/>
        </authorList>
    </citation>
    <scope>NUCLEOTIDE SEQUENCE</scope>
</reference>
<dbReference type="Pfam" id="PF00005">
    <property type="entry name" value="ABC_tran"/>
    <property type="match status" value="1"/>
</dbReference>
<sequence length="776" mass="86032">MPAPATPALALGSPAVEASELQKLCDELTSVAQDLEAAGAEAAEARVRKILCGLGFSNAMIDGPVNVLSGGWRMRVSLAKALFLEPDLLLLDEPTNHLDLDAVIWLEEYLTGYPKTLLVVSHDADFLDSVCTDVVHLEEKKLNRYKGGYTDTVFEEGEDGFDRPFLMKADVFRATEKQDQSFEPSGQIDPGYFVAALLRCCFGVLHAPASGKAEAEMVNTLLDKHLVVRLVSLVRMCGPFNCCCGIKFFQLMGTVLQSRSSNPDVEMLVTCNILMSYATSVVEDAVKALQGDPEQKILGRLLSEEMAKLCSVVCGSLPYLQFADEDKQFHQKFVECCLDEMVPPKLVHSFVQMALYCHQGNDTPSPIEEDVRNLLVKIIERCPSRQRDTWQVLCSTLLTGEVDKGQEWLSDFTDAVQKSAAQRILEEQQAAKAFGSQKITFEDSHPERALCTFNAEVMVFNQRLSVSRIQHGSFLNFVVTNKAVRIVDTSVVGYPAEDPGQIKDCEWKLKDLVRITRGFLPQGLFLGVRRQIEEEGRDVEGIVAVVFHRARDRDAALGKLQHLKLLPVDDDRLLDEVLSAEVKDDILLAVHSPPEYGFFLTDSAFKLYILTKAAIHDFVVDFTQWRPKSSEELEDSTRFKISPEIKAIRRCGDATVRENPELADSATSGYNGVDSSPHAISEAQQPLLSKIAEARPFQALEKVSFFPDFGAAGLDQLDAWPRMEMSFQEHEGWAPAPGEEVLELLAALVTLAICAMGRWADGPGGAQEWMPNGRTY</sequence>
<dbReference type="GO" id="GO:0005524">
    <property type="term" value="F:ATP binding"/>
    <property type="evidence" value="ECO:0007669"/>
    <property type="project" value="InterPro"/>
</dbReference>
<dbReference type="InterPro" id="IPR050611">
    <property type="entry name" value="ABCF"/>
</dbReference>
<dbReference type="Gene3D" id="3.40.50.300">
    <property type="entry name" value="P-loop containing nucleotide triphosphate hydrolases"/>
    <property type="match status" value="1"/>
</dbReference>
<dbReference type="OrthoDB" id="2110130at2759"/>
<proteinExistence type="predicted"/>
<keyword evidence="6" id="KW-1185">Reference proteome</keyword>
<dbReference type="GO" id="GO:0016887">
    <property type="term" value="F:ATP hydrolysis activity"/>
    <property type="evidence" value="ECO:0007669"/>
    <property type="project" value="InterPro"/>
</dbReference>
<dbReference type="InterPro" id="IPR003439">
    <property type="entry name" value="ABC_transporter-like_ATP-bd"/>
</dbReference>
<reference evidence="4" key="2">
    <citation type="submission" date="2024-04" db="EMBL/GenBank/DDBJ databases">
        <authorList>
            <person name="Chen Y."/>
            <person name="Shah S."/>
            <person name="Dougan E. K."/>
            <person name="Thang M."/>
            <person name="Chan C."/>
        </authorList>
    </citation>
    <scope>NUCLEOTIDE SEQUENCE [LARGE SCALE GENOMIC DNA]</scope>
</reference>
<dbReference type="InterPro" id="IPR027417">
    <property type="entry name" value="P-loop_NTPase"/>
</dbReference>
<evidence type="ECO:0000313" key="6">
    <source>
        <dbReference type="Proteomes" id="UP001152797"/>
    </source>
</evidence>
<evidence type="ECO:0000313" key="3">
    <source>
        <dbReference type="EMBL" id="CAI3973399.1"/>
    </source>
</evidence>
<dbReference type="EMBL" id="CAMXCT030000072">
    <property type="protein sequence ID" value="CAL4760711.1"/>
    <property type="molecule type" value="Genomic_DNA"/>
</dbReference>
<dbReference type="PANTHER" id="PTHR19211">
    <property type="entry name" value="ATP-BINDING TRANSPORT PROTEIN-RELATED"/>
    <property type="match status" value="1"/>
</dbReference>
<accession>A0A9P1FDZ5</accession>
<dbReference type="PANTHER" id="PTHR19211:SF14">
    <property type="entry name" value="ATP-BINDING CASSETTE SUB-FAMILY F MEMBER 1"/>
    <property type="match status" value="1"/>
</dbReference>
<dbReference type="Proteomes" id="UP001152797">
    <property type="component" value="Unassembled WGS sequence"/>
</dbReference>
<organism evidence="3">
    <name type="scientific">Cladocopium goreaui</name>
    <dbReference type="NCBI Taxonomy" id="2562237"/>
    <lineage>
        <taxon>Eukaryota</taxon>
        <taxon>Sar</taxon>
        <taxon>Alveolata</taxon>
        <taxon>Dinophyceae</taxon>
        <taxon>Suessiales</taxon>
        <taxon>Symbiodiniaceae</taxon>
        <taxon>Cladocopium</taxon>
    </lineage>
</organism>
<keyword evidence="1" id="KW-0677">Repeat</keyword>
<feature type="domain" description="ABC transporter" evidence="2">
    <location>
        <begin position="31"/>
        <end position="96"/>
    </location>
</feature>
<dbReference type="AlphaFoldDB" id="A0A9P1FDZ5"/>
<protein>
    <submittedName>
        <fullName evidence="5">GL12895</fullName>
    </submittedName>
</protein>
<dbReference type="SUPFAM" id="SSF52540">
    <property type="entry name" value="P-loop containing nucleoside triphosphate hydrolases"/>
    <property type="match status" value="1"/>
</dbReference>
<name>A0A9P1FDZ5_9DINO</name>
<evidence type="ECO:0000259" key="2">
    <source>
        <dbReference type="Pfam" id="PF00005"/>
    </source>
</evidence>
<evidence type="ECO:0000256" key="1">
    <source>
        <dbReference type="ARBA" id="ARBA00022737"/>
    </source>
</evidence>